<dbReference type="InterPro" id="IPR018114">
    <property type="entry name" value="TRYPSIN_HIS"/>
</dbReference>
<reference evidence="6" key="1">
    <citation type="submission" date="2025-08" db="UniProtKB">
        <authorList>
            <consortium name="Ensembl"/>
        </authorList>
    </citation>
    <scope>IDENTIFICATION</scope>
</reference>
<dbReference type="SMART" id="SM00020">
    <property type="entry name" value="Tryp_SPc"/>
    <property type="match status" value="1"/>
</dbReference>
<keyword evidence="2" id="KW-0378">Hydrolase</keyword>
<dbReference type="Pfam" id="PF00089">
    <property type="entry name" value="Trypsin"/>
    <property type="match status" value="1"/>
</dbReference>
<evidence type="ECO:0000313" key="7">
    <source>
        <dbReference type="Proteomes" id="UP000694562"/>
    </source>
</evidence>
<name>A0A8C4XP16_FALTI</name>
<evidence type="ECO:0000256" key="1">
    <source>
        <dbReference type="ARBA" id="ARBA00022670"/>
    </source>
</evidence>
<evidence type="ECO:0000259" key="5">
    <source>
        <dbReference type="PROSITE" id="PS50240"/>
    </source>
</evidence>
<dbReference type="PRINTS" id="PR00722">
    <property type="entry name" value="CHYMOTRYPSIN"/>
</dbReference>
<dbReference type="Ensembl" id="ENSFTIT00000012191.1">
    <property type="protein sequence ID" value="ENSFTIP00000011687.1"/>
    <property type="gene ID" value="ENSFTIG00000007817.1"/>
</dbReference>
<dbReference type="InterPro" id="IPR001314">
    <property type="entry name" value="Peptidase_S1A"/>
</dbReference>
<evidence type="ECO:0000313" key="6">
    <source>
        <dbReference type="Ensembl" id="ENSFTIP00000011687.1"/>
    </source>
</evidence>
<dbReference type="Gene3D" id="2.40.10.10">
    <property type="entry name" value="Trypsin-like serine proteases"/>
    <property type="match status" value="1"/>
</dbReference>
<dbReference type="FunFam" id="2.40.10.10:FF:000003">
    <property type="entry name" value="Transmembrane serine protease 3"/>
    <property type="match status" value="1"/>
</dbReference>
<dbReference type="CDD" id="cd00190">
    <property type="entry name" value="Tryp_SPc"/>
    <property type="match status" value="1"/>
</dbReference>
<dbReference type="PROSITE" id="PS00134">
    <property type="entry name" value="TRYPSIN_HIS"/>
    <property type="match status" value="1"/>
</dbReference>
<dbReference type="AlphaFoldDB" id="A0A8C4XP16"/>
<dbReference type="InterPro" id="IPR001254">
    <property type="entry name" value="Trypsin_dom"/>
</dbReference>
<organism evidence="6 7">
    <name type="scientific">Falco tinnunculus</name>
    <name type="common">Common kestrel</name>
    <dbReference type="NCBI Taxonomy" id="100819"/>
    <lineage>
        <taxon>Eukaryota</taxon>
        <taxon>Metazoa</taxon>
        <taxon>Chordata</taxon>
        <taxon>Craniata</taxon>
        <taxon>Vertebrata</taxon>
        <taxon>Euteleostomi</taxon>
        <taxon>Archelosauria</taxon>
        <taxon>Archosauria</taxon>
        <taxon>Dinosauria</taxon>
        <taxon>Saurischia</taxon>
        <taxon>Theropoda</taxon>
        <taxon>Coelurosauria</taxon>
        <taxon>Aves</taxon>
        <taxon>Neognathae</taxon>
        <taxon>Neoaves</taxon>
        <taxon>Telluraves</taxon>
        <taxon>Australaves</taxon>
        <taxon>Falconiformes</taxon>
        <taxon>Falconidae</taxon>
        <taxon>Falco</taxon>
    </lineage>
</organism>
<reference evidence="6" key="2">
    <citation type="submission" date="2025-09" db="UniProtKB">
        <authorList>
            <consortium name="Ensembl"/>
        </authorList>
    </citation>
    <scope>IDENTIFICATION</scope>
</reference>
<evidence type="ECO:0000256" key="3">
    <source>
        <dbReference type="ARBA" id="ARBA00022825"/>
    </source>
</evidence>
<keyword evidence="1" id="KW-0645">Protease</keyword>
<dbReference type="InterPro" id="IPR043504">
    <property type="entry name" value="Peptidase_S1_PA_chymotrypsin"/>
</dbReference>
<dbReference type="PANTHER" id="PTHR24252">
    <property type="entry name" value="ACROSIN-RELATED"/>
    <property type="match status" value="1"/>
</dbReference>
<dbReference type="GO" id="GO:0006508">
    <property type="term" value="P:proteolysis"/>
    <property type="evidence" value="ECO:0007669"/>
    <property type="project" value="UniProtKB-KW"/>
</dbReference>
<dbReference type="GO" id="GO:0004252">
    <property type="term" value="F:serine-type endopeptidase activity"/>
    <property type="evidence" value="ECO:0007669"/>
    <property type="project" value="InterPro"/>
</dbReference>
<keyword evidence="3" id="KW-0720">Serine protease</keyword>
<proteinExistence type="predicted"/>
<dbReference type="InterPro" id="IPR009003">
    <property type="entry name" value="Peptidase_S1_PA"/>
</dbReference>
<evidence type="ECO:0000256" key="2">
    <source>
        <dbReference type="ARBA" id="ARBA00022801"/>
    </source>
</evidence>
<dbReference type="Proteomes" id="UP000694562">
    <property type="component" value="Unplaced"/>
</dbReference>
<dbReference type="PROSITE" id="PS50240">
    <property type="entry name" value="TRYPSIN_DOM"/>
    <property type="match status" value="1"/>
</dbReference>
<dbReference type="SUPFAM" id="SSF50494">
    <property type="entry name" value="Trypsin-like serine proteases"/>
    <property type="match status" value="1"/>
</dbReference>
<keyword evidence="7" id="KW-1185">Reference proteome</keyword>
<feature type="domain" description="Peptidase S1" evidence="5">
    <location>
        <begin position="31"/>
        <end position="265"/>
    </location>
</feature>
<accession>A0A8C4XP16</accession>
<dbReference type="OMA" id="DELRCCG"/>
<keyword evidence="4" id="KW-1015">Disulfide bond</keyword>
<evidence type="ECO:0000256" key="4">
    <source>
        <dbReference type="ARBA" id="ARBA00023157"/>
    </source>
</evidence>
<protein>
    <recommendedName>
        <fullName evidence="5">Peptidase S1 domain-containing protein</fullName>
    </recommendedName>
</protein>
<dbReference type="PANTHER" id="PTHR24252:SF17">
    <property type="entry name" value="SUPPRESSOR OF TUMORIGENICITY 14 PROTEIN HOMOLOG-RELATED"/>
    <property type="match status" value="1"/>
</dbReference>
<sequence>VESEMNVIINESGTLIPSVPSPKRDQFKNRIVGGEDARSGKWPWQASLQMGAHGHVCGASVISNRWLVSAAHCFLDSAYMGLHTINERSNRVTMRSIKRIIVHPQYDQSISDYDIALLEMEMPVLFSELVQPICLPSTSRVFVYGTVCYVTGWGAIKENSMLISWIYFLQEARVRIINQSVCNKLYDDLITSRMLCAGNLNGGVDACQVMLLCGDSGGPLACTGKGNRWYLAGIVSWGEGCARRNRPGVYTKVMALYDWIRQNTN</sequence>